<feature type="transmembrane region" description="Helical" evidence="6">
    <location>
        <begin position="406"/>
        <end position="431"/>
    </location>
</feature>
<keyword evidence="2" id="KW-1003">Cell membrane</keyword>
<feature type="transmembrane region" description="Helical" evidence="6">
    <location>
        <begin position="203"/>
        <end position="222"/>
    </location>
</feature>
<feature type="transmembrane region" description="Helical" evidence="6">
    <location>
        <begin position="150"/>
        <end position="174"/>
    </location>
</feature>
<evidence type="ECO:0000256" key="1">
    <source>
        <dbReference type="ARBA" id="ARBA00004651"/>
    </source>
</evidence>
<keyword evidence="5 6" id="KW-0472">Membrane</keyword>
<keyword evidence="3 6" id="KW-0812">Transmembrane</keyword>
<reference evidence="8 9" key="1">
    <citation type="journal article" date="2012" name="Front. Microbiol.">
        <title>Draft Genome Sequence of the Virulent Strain 01-B526 of the Fish Pathogen Aeromonas salmonicida.</title>
        <authorList>
            <person name="Charette S.J."/>
            <person name="Brochu F."/>
            <person name="Boyle B."/>
            <person name="Filion G."/>
            <person name="Tanaka K.H."/>
            <person name="Derome N."/>
        </authorList>
    </citation>
    <scope>NUCLEOTIDE SEQUENCE [LARGE SCALE GENOMIC DNA]</scope>
    <source>
        <strain evidence="8 9">P11</strain>
    </source>
</reference>
<dbReference type="PANTHER" id="PTHR46795:SF3">
    <property type="entry name" value="ABC TRANSPORTER PERMEASE"/>
    <property type="match status" value="1"/>
</dbReference>
<feature type="transmembrane region" description="Helical" evidence="6">
    <location>
        <begin position="21"/>
        <end position="41"/>
    </location>
</feature>
<feature type="transmembrane region" description="Helical" evidence="6">
    <location>
        <begin position="467"/>
        <end position="487"/>
    </location>
</feature>
<keyword evidence="9" id="KW-1185">Reference proteome</keyword>
<evidence type="ECO:0000313" key="8">
    <source>
        <dbReference type="EMBL" id="OBR94509.1"/>
    </source>
</evidence>
<feature type="transmembrane region" description="Helical" evidence="6">
    <location>
        <begin position="282"/>
        <end position="306"/>
    </location>
</feature>
<feature type="transmembrane region" description="Helical" evidence="6">
    <location>
        <begin position="228"/>
        <end position="251"/>
    </location>
</feature>
<comment type="subcellular location">
    <subcellularLocation>
        <location evidence="1">Cell membrane</location>
        <topology evidence="1">Multi-pass membrane protein</topology>
    </subcellularLocation>
</comment>
<feature type="transmembrane region" description="Helical" evidence="6">
    <location>
        <begin position="499"/>
        <end position="520"/>
    </location>
</feature>
<sequence length="533" mass="60645">MKTKFCLKLAINNLKRNKQIYIPYLIASISTIFTFLVYVAIGTTSTMTSLPLQSEFVQTFFKVGTIIIGLFSVFFLIYANSFLMKQRMKEFGLFSILGLEKRHMILVLFFETTFIAITSFVCSLIIGFVFGNIFFRLFVNIMNLNGENYFFIGARAITRTLSLLVIIYEIVFGINTFKIHHTKTISLLKSNSVGEKEPKGHSLIAIVGFILLIFSYLYALSASKISDLILFAPILMTATYLVFIAGSIAILKAIKKNEKLYYKPQNFISVSNLMYRMKKNGVGLASICIFSTAIIFLLSVVSSVYFGKDSMLRTRFPNSIEIKATENLDGVYDEIHLLAKNNNILLSDKQGDFSEADNQYTLSFNTEGTEKNRIAFAKNIKNSIKEKSIITYFASRDLESLDWYNYFGGGLFLCVFMGVLFLIALILILYYKQLSEGIEDKKQFQILQDVGMDKDEIKSTINQQIKLMFFLPIGMTILHMIVGYNLICRVLAGFHLSDTLLIFKCILIVIIAFSFVYVAAYKITSNIYYKIIN</sequence>
<gene>
    <name evidence="8" type="primary">yxdM_3</name>
    <name evidence="8" type="ORF">CLRAG_14390</name>
</gene>
<proteinExistence type="predicted"/>
<feature type="transmembrane region" description="Helical" evidence="6">
    <location>
        <begin position="104"/>
        <end position="130"/>
    </location>
</feature>
<keyword evidence="4 6" id="KW-1133">Transmembrane helix</keyword>
<dbReference type="Pfam" id="PF02687">
    <property type="entry name" value="FtsX"/>
    <property type="match status" value="1"/>
</dbReference>
<dbReference type="Proteomes" id="UP000093954">
    <property type="component" value="Unassembled WGS sequence"/>
</dbReference>
<dbReference type="PANTHER" id="PTHR46795">
    <property type="entry name" value="ABC TRANSPORTER PERMEASE-RELATED-RELATED"/>
    <property type="match status" value="1"/>
</dbReference>
<feature type="domain" description="ABC3 transporter permease C-terminal" evidence="7">
    <location>
        <begin position="65"/>
        <end position="154"/>
    </location>
</feature>
<protein>
    <submittedName>
        <fullName evidence="8">ABC transporter permease protein YxdM</fullName>
    </submittedName>
</protein>
<dbReference type="AlphaFoldDB" id="A0A1A6AWR1"/>
<evidence type="ECO:0000313" key="9">
    <source>
        <dbReference type="Proteomes" id="UP000093954"/>
    </source>
</evidence>
<dbReference type="RefSeq" id="WP_065077773.1">
    <property type="nucleotide sequence ID" value="NZ_LROS01000012.1"/>
</dbReference>
<evidence type="ECO:0000256" key="6">
    <source>
        <dbReference type="SAM" id="Phobius"/>
    </source>
</evidence>
<dbReference type="GO" id="GO:0005886">
    <property type="term" value="C:plasma membrane"/>
    <property type="evidence" value="ECO:0007669"/>
    <property type="project" value="UniProtKB-SubCell"/>
</dbReference>
<evidence type="ECO:0000256" key="4">
    <source>
        <dbReference type="ARBA" id="ARBA00022989"/>
    </source>
</evidence>
<feature type="transmembrane region" description="Helical" evidence="6">
    <location>
        <begin position="61"/>
        <end position="83"/>
    </location>
</feature>
<evidence type="ECO:0000259" key="7">
    <source>
        <dbReference type="Pfam" id="PF02687"/>
    </source>
</evidence>
<evidence type="ECO:0000256" key="5">
    <source>
        <dbReference type="ARBA" id="ARBA00023136"/>
    </source>
</evidence>
<dbReference type="InterPro" id="IPR003838">
    <property type="entry name" value="ABC3_permease_C"/>
</dbReference>
<comment type="caution">
    <text evidence="8">The sequence shown here is derived from an EMBL/GenBank/DDBJ whole genome shotgun (WGS) entry which is preliminary data.</text>
</comment>
<evidence type="ECO:0000256" key="3">
    <source>
        <dbReference type="ARBA" id="ARBA00022692"/>
    </source>
</evidence>
<organism evidence="8 9">
    <name type="scientific">Clostridium ragsdalei P11</name>
    <dbReference type="NCBI Taxonomy" id="1353534"/>
    <lineage>
        <taxon>Bacteria</taxon>
        <taxon>Bacillati</taxon>
        <taxon>Bacillota</taxon>
        <taxon>Clostridia</taxon>
        <taxon>Eubacteriales</taxon>
        <taxon>Clostridiaceae</taxon>
        <taxon>Clostridium</taxon>
    </lineage>
</organism>
<dbReference type="InterPro" id="IPR052536">
    <property type="entry name" value="ABC-4_Integral_Memb_Prot"/>
</dbReference>
<dbReference type="EMBL" id="LROS01000012">
    <property type="protein sequence ID" value="OBR94509.1"/>
    <property type="molecule type" value="Genomic_DNA"/>
</dbReference>
<name>A0A1A6AWR1_9CLOT</name>
<dbReference type="PATRIC" id="fig|1353534.3.peg.1461"/>
<accession>A0A1A6AWR1</accession>
<evidence type="ECO:0000256" key="2">
    <source>
        <dbReference type="ARBA" id="ARBA00022475"/>
    </source>
</evidence>